<proteinExistence type="predicted"/>
<evidence type="ECO:0000256" key="1">
    <source>
        <dbReference type="SAM" id="MobiDB-lite"/>
    </source>
</evidence>
<feature type="region of interest" description="Disordered" evidence="1">
    <location>
        <begin position="32"/>
        <end position="97"/>
    </location>
</feature>
<organism evidence="2 3">
    <name type="scientific">Haloactinospora alba</name>
    <dbReference type="NCBI Taxonomy" id="405555"/>
    <lineage>
        <taxon>Bacteria</taxon>
        <taxon>Bacillati</taxon>
        <taxon>Actinomycetota</taxon>
        <taxon>Actinomycetes</taxon>
        <taxon>Streptosporangiales</taxon>
        <taxon>Nocardiopsidaceae</taxon>
        <taxon>Haloactinospora</taxon>
    </lineage>
</organism>
<dbReference type="AlphaFoldDB" id="A0A543NJ25"/>
<evidence type="ECO:0000313" key="3">
    <source>
        <dbReference type="Proteomes" id="UP000317422"/>
    </source>
</evidence>
<sequence length="97" mass="10056">MSPLALFGTAALGMCGLLVVLFVVTLFSGADTAPEDATEEEDPPGGYPESAARPSQESSPPMLACTVQQTWDNARGDTSDDGRGDTDVHRPTQGADS</sequence>
<gene>
    <name evidence="2" type="ORF">FHX37_1774</name>
</gene>
<accession>A0A543NJ25</accession>
<dbReference type="EMBL" id="VFQC01000001">
    <property type="protein sequence ID" value="TQN31853.1"/>
    <property type="molecule type" value="Genomic_DNA"/>
</dbReference>
<reference evidence="2 3" key="1">
    <citation type="submission" date="2019-06" db="EMBL/GenBank/DDBJ databases">
        <title>Sequencing the genomes of 1000 actinobacteria strains.</title>
        <authorList>
            <person name="Klenk H.-P."/>
        </authorList>
    </citation>
    <scope>NUCLEOTIDE SEQUENCE [LARGE SCALE GENOMIC DNA]</scope>
    <source>
        <strain evidence="2 3">DSM 45015</strain>
    </source>
</reference>
<comment type="caution">
    <text evidence="2">The sequence shown here is derived from an EMBL/GenBank/DDBJ whole genome shotgun (WGS) entry which is preliminary data.</text>
</comment>
<feature type="compositionally biased region" description="Basic and acidic residues" evidence="1">
    <location>
        <begin position="74"/>
        <end position="90"/>
    </location>
</feature>
<keyword evidence="3" id="KW-1185">Reference proteome</keyword>
<name>A0A543NJ25_9ACTN</name>
<feature type="compositionally biased region" description="Acidic residues" evidence="1">
    <location>
        <begin position="33"/>
        <end position="43"/>
    </location>
</feature>
<dbReference type="Proteomes" id="UP000317422">
    <property type="component" value="Unassembled WGS sequence"/>
</dbReference>
<protein>
    <submittedName>
        <fullName evidence="2">Uncharacterized protein</fullName>
    </submittedName>
</protein>
<evidence type="ECO:0000313" key="2">
    <source>
        <dbReference type="EMBL" id="TQN31853.1"/>
    </source>
</evidence>